<reference evidence="12 13" key="1">
    <citation type="journal article" date="2018" name="BMC Genomics">
        <title>Genomic comparison of Trypanosoma conorhini and Trypanosoma rangeli to Trypanosoma cruzi strains of high and low virulence.</title>
        <authorList>
            <person name="Bradwell K.R."/>
            <person name="Koparde V.N."/>
            <person name="Matveyev A.V."/>
            <person name="Serrano M.G."/>
            <person name="Alves J.M."/>
            <person name="Parikh H."/>
            <person name="Huang B."/>
            <person name="Lee V."/>
            <person name="Espinosa-Alvarez O."/>
            <person name="Ortiz P.A."/>
            <person name="Costa-Martins A.G."/>
            <person name="Teixeira M.M."/>
            <person name="Buck G.A."/>
        </authorList>
    </citation>
    <scope>NUCLEOTIDE SEQUENCE [LARGE SCALE GENOMIC DNA]</scope>
    <source>
        <strain evidence="12 13">AM80</strain>
    </source>
</reference>
<evidence type="ECO:0000256" key="2">
    <source>
        <dbReference type="ARBA" id="ARBA00022527"/>
    </source>
</evidence>
<comment type="caution">
    <text evidence="12">The sequence shown here is derived from an EMBL/GenBank/DDBJ whole genome shotgun (WGS) entry which is preliminary data.</text>
</comment>
<keyword evidence="2" id="KW-0723">Serine/threonine-protein kinase</keyword>
<feature type="compositionally biased region" description="Acidic residues" evidence="10">
    <location>
        <begin position="434"/>
        <end position="446"/>
    </location>
</feature>
<organism evidence="12 13">
    <name type="scientific">Trypanosoma rangeli</name>
    <dbReference type="NCBI Taxonomy" id="5698"/>
    <lineage>
        <taxon>Eukaryota</taxon>
        <taxon>Discoba</taxon>
        <taxon>Euglenozoa</taxon>
        <taxon>Kinetoplastea</taxon>
        <taxon>Metakinetoplastina</taxon>
        <taxon>Trypanosomatida</taxon>
        <taxon>Trypanosomatidae</taxon>
        <taxon>Trypanosoma</taxon>
        <taxon>Herpetosoma</taxon>
    </lineage>
</organism>
<evidence type="ECO:0000259" key="11">
    <source>
        <dbReference type="PROSITE" id="PS50011"/>
    </source>
</evidence>
<evidence type="ECO:0000256" key="3">
    <source>
        <dbReference type="ARBA" id="ARBA00022679"/>
    </source>
</evidence>
<keyword evidence="13" id="KW-1185">Reference proteome</keyword>
<dbReference type="EC" id="2.7.11.1" evidence="1"/>
<evidence type="ECO:0000256" key="6">
    <source>
        <dbReference type="ARBA" id="ARBA00022840"/>
    </source>
</evidence>
<comment type="catalytic activity">
    <reaction evidence="8">
        <text>L-seryl-[protein] + ATP = O-phospho-L-seryl-[protein] + ADP + H(+)</text>
        <dbReference type="Rhea" id="RHEA:17989"/>
        <dbReference type="Rhea" id="RHEA-COMP:9863"/>
        <dbReference type="Rhea" id="RHEA-COMP:11604"/>
        <dbReference type="ChEBI" id="CHEBI:15378"/>
        <dbReference type="ChEBI" id="CHEBI:29999"/>
        <dbReference type="ChEBI" id="CHEBI:30616"/>
        <dbReference type="ChEBI" id="CHEBI:83421"/>
        <dbReference type="ChEBI" id="CHEBI:456216"/>
        <dbReference type="EC" id="2.7.11.1"/>
    </reaction>
</comment>
<evidence type="ECO:0000256" key="9">
    <source>
        <dbReference type="PROSITE-ProRule" id="PRU10141"/>
    </source>
</evidence>
<dbReference type="GO" id="GO:0004674">
    <property type="term" value="F:protein serine/threonine kinase activity"/>
    <property type="evidence" value="ECO:0007669"/>
    <property type="project" value="UniProtKB-KW"/>
</dbReference>
<keyword evidence="4 9" id="KW-0547">Nucleotide-binding</keyword>
<dbReference type="InterPro" id="IPR011009">
    <property type="entry name" value="Kinase-like_dom_sf"/>
</dbReference>
<dbReference type="InterPro" id="IPR017441">
    <property type="entry name" value="Protein_kinase_ATP_BS"/>
</dbReference>
<dbReference type="RefSeq" id="XP_029236207.1">
    <property type="nucleotide sequence ID" value="XM_029383962.1"/>
</dbReference>
<dbReference type="GeneID" id="40331088"/>
<dbReference type="InterPro" id="IPR000719">
    <property type="entry name" value="Prot_kinase_dom"/>
</dbReference>
<evidence type="ECO:0000256" key="5">
    <source>
        <dbReference type="ARBA" id="ARBA00022777"/>
    </source>
</evidence>
<dbReference type="PANTHER" id="PTHR44899:SF3">
    <property type="entry name" value="SERINE_THREONINE-PROTEIN KINASE NEK1"/>
    <property type="match status" value="1"/>
</dbReference>
<dbReference type="OMA" id="HQPERFV"/>
<dbReference type="OrthoDB" id="248923at2759"/>
<dbReference type="SMART" id="SM00220">
    <property type="entry name" value="S_TKc"/>
    <property type="match status" value="1"/>
</dbReference>
<keyword evidence="3 12" id="KW-0808">Transferase</keyword>
<dbReference type="Proteomes" id="UP000283634">
    <property type="component" value="Unassembled WGS sequence"/>
</dbReference>
<dbReference type="InterPro" id="IPR051131">
    <property type="entry name" value="NEK_Ser/Thr_kinase_NIMA"/>
</dbReference>
<dbReference type="Pfam" id="PF00069">
    <property type="entry name" value="Pkinase"/>
    <property type="match status" value="1"/>
</dbReference>
<dbReference type="EMBL" id="MKGL01000286">
    <property type="protein sequence ID" value="RNF01216.1"/>
    <property type="molecule type" value="Genomic_DNA"/>
</dbReference>
<dbReference type="GO" id="GO:0106310">
    <property type="term" value="F:protein serine kinase activity"/>
    <property type="evidence" value="ECO:0007669"/>
    <property type="project" value="RHEA"/>
</dbReference>
<accession>A0A422N701</accession>
<keyword evidence="6 9" id="KW-0067">ATP-binding</keyword>
<evidence type="ECO:0000256" key="1">
    <source>
        <dbReference type="ARBA" id="ARBA00012513"/>
    </source>
</evidence>
<evidence type="ECO:0000256" key="4">
    <source>
        <dbReference type="ARBA" id="ARBA00022741"/>
    </source>
</evidence>
<name>A0A422N701_TRYRA</name>
<feature type="domain" description="Protein kinase" evidence="11">
    <location>
        <begin position="16"/>
        <end position="279"/>
    </location>
</feature>
<evidence type="ECO:0000256" key="10">
    <source>
        <dbReference type="SAM" id="MobiDB-lite"/>
    </source>
</evidence>
<evidence type="ECO:0000256" key="8">
    <source>
        <dbReference type="ARBA" id="ARBA00048679"/>
    </source>
</evidence>
<dbReference type="Gene3D" id="1.10.510.10">
    <property type="entry name" value="Transferase(Phosphotransferase) domain 1"/>
    <property type="match status" value="1"/>
</dbReference>
<feature type="compositionally biased region" description="Basic and acidic residues" evidence="10">
    <location>
        <begin position="402"/>
        <end position="413"/>
    </location>
</feature>
<dbReference type="PANTHER" id="PTHR44899">
    <property type="entry name" value="CAMK FAMILY PROTEIN KINASE"/>
    <property type="match status" value="1"/>
</dbReference>
<dbReference type="GO" id="GO:0005524">
    <property type="term" value="F:ATP binding"/>
    <property type="evidence" value="ECO:0007669"/>
    <property type="project" value="UniProtKB-UniRule"/>
</dbReference>
<dbReference type="PROSITE" id="PS50011">
    <property type="entry name" value="PROTEIN_KINASE_DOM"/>
    <property type="match status" value="1"/>
</dbReference>
<protein>
    <recommendedName>
        <fullName evidence="1">non-specific serine/threonine protein kinase</fullName>
        <ecNumber evidence="1">2.7.11.1</ecNumber>
    </recommendedName>
</protein>
<dbReference type="AlphaFoldDB" id="A0A422N701"/>
<gene>
    <name evidence="12" type="ORF">TraAM80_07155</name>
</gene>
<dbReference type="VEuPathDB" id="TriTrypDB:TRSC58_03306"/>
<sequence length="446" mass="49900">MCDQLEIPGESRRWVLKRHRILGKGSFGCATLYEEVDAPGRFVVVKDINMQTMKKDDEMKSFEMEVEILRRSRGHPNIVHFLDYYHDGAFMIYIVMEYCAGGDLGQLEEKMQYRASHQPERFVASILIQMLAGLYYLHVDQHTLHRDIKPQNVFLCTDGALRIGDFGVSTVLGQYGARAKAVCGSPFYMAPELCEERAYDSKADLWSLGVMMYELMALERPFNAVSVPALIRQITQGVFNPIPRDLPYSAPLVEMVESFLQTSPTARPTLRRVLRSAYVRSHLDCVPPSCLASTHYAQLFGEELLQEVVRSHEAVPTATCIVTSAGSSNAACLQAVSREQGNKGRGNYAFGPHAHGEVNELEMWLESNGTITDALANAEPPRLRVDEQQMPNPPSPTGNAVEMRHVTSDDAKKNQSTTGLQEQKLLAQNGGAEDLYEDDFESENDE</sequence>
<feature type="binding site" evidence="9">
    <location>
        <position position="46"/>
    </location>
    <ligand>
        <name>ATP</name>
        <dbReference type="ChEBI" id="CHEBI:30616"/>
    </ligand>
</feature>
<feature type="region of interest" description="Disordered" evidence="10">
    <location>
        <begin position="384"/>
        <end position="446"/>
    </location>
</feature>
<dbReference type="SUPFAM" id="SSF56112">
    <property type="entry name" value="Protein kinase-like (PK-like)"/>
    <property type="match status" value="1"/>
</dbReference>
<evidence type="ECO:0000313" key="13">
    <source>
        <dbReference type="Proteomes" id="UP000283634"/>
    </source>
</evidence>
<evidence type="ECO:0000256" key="7">
    <source>
        <dbReference type="ARBA" id="ARBA00047899"/>
    </source>
</evidence>
<dbReference type="PROSITE" id="PS00107">
    <property type="entry name" value="PROTEIN_KINASE_ATP"/>
    <property type="match status" value="1"/>
</dbReference>
<evidence type="ECO:0000313" key="12">
    <source>
        <dbReference type="EMBL" id="RNF01216.1"/>
    </source>
</evidence>
<keyword evidence="5 12" id="KW-0418">Kinase</keyword>
<comment type="catalytic activity">
    <reaction evidence="7">
        <text>L-threonyl-[protein] + ATP = O-phospho-L-threonyl-[protein] + ADP + H(+)</text>
        <dbReference type="Rhea" id="RHEA:46608"/>
        <dbReference type="Rhea" id="RHEA-COMP:11060"/>
        <dbReference type="Rhea" id="RHEA-COMP:11605"/>
        <dbReference type="ChEBI" id="CHEBI:15378"/>
        <dbReference type="ChEBI" id="CHEBI:30013"/>
        <dbReference type="ChEBI" id="CHEBI:30616"/>
        <dbReference type="ChEBI" id="CHEBI:61977"/>
        <dbReference type="ChEBI" id="CHEBI:456216"/>
        <dbReference type="EC" id="2.7.11.1"/>
    </reaction>
</comment>
<proteinExistence type="predicted"/>